<proteinExistence type="predicted"/>
<reference evidence="2 3" key="1">
    <citation type="submission" date="2021-12" db="EMBL/GenBank/DDBJ databases">
        <title>High titer production of polyol ester of fatty acids by Rhodotorula paludigena BS15 towards product separation-free biomass refinery.</title>
        <authorList>
            <person name="Mano J."/>
            <person name="Ono H."/>
            <person name="Tanaka T."/>
            <person name="Naito K."/>
            <person name="Sushida H."/>
            <person name="Ike M."/>
            <person name="Tokuyasu K."/>
            <person name="Kitaoka M."/>
        </authorList>
    </citation>
    <scope>NUCLEOTIDE SEQUENCE [LARGE SCALE GENOMIC DNA]</scope>
    <source>
        <strain evidence="2 3">BS15</strain>
    </source>
</reference>
<keyword evidence="3" id="KW-1185">Reference proteome</keyword>
<dbReference type="InterPro" id="IPR046341">
    <property type="entry name" value="SET_dom_sf"/>
</dbReference>
<comment type="caution">
    <text evidence="2">The sequence shown here is derived from an EMBL/GenBank/DDBJ whole genome shotgun (WGS) entry which is preliminary data.</text>
</comment>
<gene>
    <name evidence="2" type="ORF">Rhopal_005606-T1</name>
</gene>
<dbReference type="SUPFAM" id="SSF82199">
    <property type="entry name" value="SET domain"/>
    <property type="match status" value="1"/>
</dbReference>
<dbReference type="EMBL" id="BQKY01000011">
    <property type="protein sequence ID" value="GJN92576.1"/>
    <property type="molecule type" value="Genomic_DNA"/>
</dbReference>
<dbReference type="Pfam" id="PF00856">
    <property type="entry name" value="SET"/>
    <property type="match status" value="1"/>
</dbReference>
<dbReference type="PANTHER" id="PTHR47332:SF4">
    <property type="entry name" value="SET DOMAIN-CONTAINING PROTEIN 5"/>
    <property type="match status" value="1"/>
</dbReference>
<dbReference type="Proteomes" id="UP001342314">
    <property type="component" value="Unassembled WGS sequence"/>
</dbReference>
<evidence type="ECO:0000313" key="3">
    <source>
        <dbReference type="Proteomes" id="UP001342314"/>
    </source>
</evidence>
<dbReference type="SMART" id="SM00317">
    <property type="entry name" value="SET"/>
    <property type="match status" value="1"/>
</dbReference>
<organism evidence="2 3">
    <name type="scientific">Rhodotorula paludigena</name>
    <dbReference type="NCBI Taxonomy" id="86838"/>
    <lineage>
        <taxon>Eukaryota</taxon>
        <taxon>Fungi</taxon>
        <taxon>Dikarya</taxon>
        <taxon>Basidiomycota</taxon>
        <taxon>Pucciniomycotina</taxon>
        <taxon>Microbotryomycetes</taxon>
        <taxon>Sporidiobolales</taxon>
        <taxon>Sporidiobolaceae</taxon>
        <taxon>Rhodotorula</taxon>
    </lineage>
</organism>
<dbReference type="InterPro" id="IPR053185">
    <property type="entry name" value="SET_domain_protein"/>
</dbReference>
<evidence type="ECO:0000259" key="1">
    <source>
        <dbReference type="PROSITE" id="PS50280"/>
    </source>
</evidence>
<feature type="domain" description="SET" evidence="1">
    <location>
        <begin position="11"/>
        <end position="150"/>
    </location>
</feature>
<name>A0AAV5GST1_9BASI</name>
<evidence type="ECO:0000313" key="2">
    <source>
        <dbReference type="EMBL" id="GJN92576.1"/>
    </source>
</evidence>
<dbReference type="AlphaFoldDB" id="A0AAV5GST1"/>
<protein>
    <recommendedName>
        <fullName evidence="1">SET domain-containing protein</fullName>
    </recommendedName>
</protein>
<dbReference type="InterPro" id="IPR001214">
    <property type="entry name" value="SET_dom"/>
</dbReference>
<sequence>MALNPRASAPRPFKVVDVPGKGKGVVSTRAIQAGELVLAEKPLFTAGLVRPEASLAAKVAQLSSVDQLAFYSLSIAPPSTCYGPHRARFDTNALPLGEDATEAGLFPVGARFNHSCRPNVSRFWEEAAGEEWFVASVNIPPSTELTIYYNALDSPRAERQAYLLRTLGFKCTCERCDLAPDEVEKSDQRMRFYAQIEALIPTLFAEPHKLVTLAKAGLNLLAEEGLHTGAAALAYDAFQGAAFAGDKEAAKAWATRACELKVRETGREAGSYKRMESLAADPTRYNAWGFLGVKRQVPRP</sequence>
<accession>A0AAV5GST1</accession>
<dbReference type="PANTHER" id="PTHR47332">
    <property type="entry name" value="SET DOMAIN-CONTAINING PROTEIN 5"/>
    <property type="match status" value="1"/>
</dbReference>
<dbReference type="CDD" id="cd20071">
    <property type="entry name" value="SET_SMYD"/>
    <property type="match status" value="1"/>
</dbReference>
<dbReference type="PROSITE" id="PS50280">
    <property type="entry name" value="SET"/>
    <property type="match status" value="1"/>
</dbReference>
<dbReference type="Gene3D" id="2.170.270.10">
    <property type="entry name" value="SET domain"/>
    <property type="match status" value="1"/>
</dbReference>